<dbReference type="AlphaFoldDB" id="A0A915CVE1"/>
<protein>
    <submittedName>
        <fullName evidence="3">Uncharacterized protein</fullName>
    </submittedName>
</protein>
<name>A0A915CVE1_9BILA</name>
<organism evidence="2 3">
    <name type="scientific">Ditylenchus dipsaci</name>
    <dbReference type="NCBI Taxonomy" id="166011"/>
    <lineage>
        <taxon>Eukaryota</taxon>
        <taxon>Metazoa</taxon>
        <taxon>Ecdysozoa</taxon>
        <taxon>Nematoda</taxon>
        <taxon>Chromadorea</taxon>
        <taxon>Rhabditida</taxon>
        <taxon>Tylenchina</taxon>
        <taxon>Tylenchomorpha</taxon>
        <taxon>Sphaerularioidea</taxon>
        <taxon>Anguinidae</taxon>
        <taxon>Anguininae</taxon>
        <taxon>Ditylenchus</taxon>
    </lineage>
</organism>
<dbReference type="WBParaSite" id="jg13057">
    <property type="protein sequence ID" value="jg13057"/>
    <property type="gene ID" value="jg13057"/>
</dbReference>
<evidence type="ECO:0000313" key="3">
    <source>
        <dbReference type="WBParaSite" id="jg13057"/>
    </source>
</evidence>
<proteinExistence type="predicted"/>
<evidence type="ECO:0000313" key="2">
    <source>
        <dbReference type="Proteomes" id="UP000887574"/>
    </source>
</evidence>
<dbReference type="Proteomes" id="UP000887574">
    <property type="component" value="Unplaced"/>
</dbReference>
<keyword evidence="2" id="KW-1185">Reference proteome</keyword>
<reference evidence="3" key="1">
    <citation type="submission" date="2022-11" db="UniProtKB">
        <authorList>
            <consortium name="WormBaseParasite"/>
        </authorList>
    </citation>
    <scope>IDENTIFICATION</scope>
</reference>
<sequence length="173" mass="20032">MKQWLWSWPFATSSARRLYSRWPYHKSALFVHQLYIRRQRPEDCSLKLQGVHALIANLEIITRVLEIPAESRTKFRKAIKTLLSKNELANSTQEGKLKGGRGVDDWYEQHDTVPEKVDTDAKLEIQNAFGEIELAGSENRDQRTGQLLFEESEEHATKEPKSFQNLEVVGDVH</sequence>
<accession>A0A915CVE1</accession>
<evidence type="ECO:0000256" key="1">
    <source>
        <dbReference type="SAM" id="MobiDB-lite"/>
    </source>
</evidence>
<feature type="region of interest" description="Disordered" evidence="1">
    <location>
        <begin position="151"/>
        <end position="173"/>
    </location>
</feature>